<evidence type="ECO:0000256" key="1">
    <source>
        <dbReference type="SAM" id="SignalP"/>
    </source>
</evidence>
<feature type="chain" id="PRO_5032807717" description="PhoD-like phosphatase metallophosphatase domain-containing protein" evidence="1">
    <location>
        <begin position="24"/>
        <end position="540"/>
    </location>
</feature>
<comment type="caution">
    <text evidence="3">The sequence shown here is derived from an EMBL/GenBank/DDBJ whole genome shotgun (WGS) entry which is preliminary data.</text>
</comment>
<evidence type="ECO:0000313" key="3">
    <source>
        <dbReference type="EMBL" id="KAF8652969.1"/>
    </source>
</evidence>
<accession>A0A835DZR6</accession>
<dbReference type="InterPro" id="IPR029052">
    <property type="entry name" value="Metallo-depent_PP-like"/>
</dbReference>
<reference evidence="3" key="1">
    <citation type="submission" date="2020-07" db="EMBL/GenBank/DDBJ databases">
        <title>Genome sequence and genetic diversity analysis of an under-domesticated orphan crop, white fonio (Digitaria exilis).</title>
        <authorList>
            <person name="Bennetzen J.L."/>
            <person name="Chen S."/>
            <person name="Ma X."/>
            <person name="Wang X."/>
            <person name="Yssel A.E.J."/>
            <person name="Chaluvadi S.R."/>
            <person name="Johnson M."/>
            <person name="Gangashetty P."/>
            <person name="Hamidou F."/>
            <person name="Sanogo M.D."/>
            <person name="Zwaenepoel A."/>
            <person name="Wallace J."/>
            <person name="Van De Peer Y."/>
            <person name="Van Deynze A."/>
        </authorList>
    </citation>
    <scope>NUCLEOTIDE SEQUENCE</scope>
    <source>
        <tissue evidence="3">Leaves</tissue>
    </source>
</reference>
<proteinExistence type="predicted"/>
<protein>
    <recommendedName>
        <fullName evidence="2">PhoD-like phosphatase metallophosphatase domain-containing protein</fullName>
    </recommendedName>
</protein>
<evidence type="ECO:0000259" key="2">
    <source>
        <dbReference type="Pfam" id="PF09423"/>
    </source>
</evidence>
<feature type="domain" description="PhoD-like phosphatase metallophosphatase" evidence="2">
    <location>
        <begin position="35"/>
        <end position="287"/>
    </location>
</feature>
<organism evidence="3 4">
    <name type="scientific">Digitaria exilis</name>
    <dbReference type="NCBI Taxonomy" id="1010633"/>
    <lineage>
        <taxon>Eukaryota</taxon>
        <taxon>Viridiplantae</taxon>
        <taxon>Streptophyta</taxon>
        <taxon>Embryophyta</taxon>
        <taxon>Tracheophyta</taxon>
        <taxon>Spermatophyta</taxon>
        <taxon>Magnoliopsida</taxon>
        <taxon>Liliopsida</taxon>
        <taxon>Poales</taxon>
        <taxon>Poaceae</taxon>
        <taxon>PACMAD clade</taxon>
        <taxon>Panicoideae</taxon>
        <taxon>Panicodae</taxon>
        <taxon>Paniceae</taxon>
        <taxon>Anthephorinae</taxon>
        <taxon>Digitaria</taxon>
    </lineage>
</organism>
<name>A0A835DZR6_9POAL</name>
<feature type="signal peptide" evidence="1">
    <location>
        <begin position="1"/>
        <end position="23"/>
    </location>
</feature>
<evidence type="ECO:0000313" key="4">
    <source>
        <dbReference type="Proteomes" id="UP000636709"/>
    </source>
</evidence>
<keyword evidence="4" id="KW-1185">Reference proteome</keyword>
<dbReference type="CDD" id="cd07389">
    <property type="entry name" value="MPP_PhoD"/>
    <property type="match status" value="1"/>
</dbReference>
<dbReference type="OrthoDB" id="10266805at2759"/>
<dbReference type="EMBL" id="JACEFO010002629">
    <property type="protein sequence ID" value="KAF8652969.1"/>
    <property type="molecule type" value="Genomic_DNA"/>
</dbReference>
<dbReference type="Proteomes" id="UP000636709">
    <property type="component" value="Unassembled WGS sequence"/>
</dbReference>
<gene>
    <name evidence="3" type="ORF">HU200_062401</name>
</gene>
<dbReference type="SUPFAM" id="SSF56300">
    <property type="entry name" value="Metallo-dependent phosphatases"/>
    <property type="match status" value="1"/>
</dbReference>
<dbReference type="PANTHER" id="PTHR33987">
    <property type="entry name" value="CALCINEURIN-LIKE METALLO-PHOSPHOESTERASE SUPERFAMILY PROTEIN"/>
    <property type="match status" value="1"/>
</dbReference>
<dbReference type="PANTHER" id="PTHR33987:SF1">
    <property type="entry name" value="CALCINEURIN-LIKE METALLO-PHOSPHOESTERASE SUPERFAMILY PROTEIN"/>
    <property type="match status" value="1"/>
</dbReference>
<dbReference type="InterPro" id="IPR018946">
    <property type="entry name" value="PhoD-like_MPP"/>
</dbReference>
<sequence length="540" mass="60672">MAATFLLLLLPVVVLVLFPSARSARDADAVVSRIAFGSCANQSAPQPIWDAVTGFDPQVFVWLGDNIYGDNKRPFRVFGKERTVGPWKNVPRFYPSTEEELRRRYQLARAQPGYARLRERAQVIGTWDDHDYGLNDAGKEFSGKVFTQRLMLDFLDEAEDSKRRKQAGVYTSYIFGPEGKRVKVILLDTRYHRDPILSDGTILGDPQWQWLERELHGPRSEITIIGSSIQVVSNLSATTGPLFYVESWSRFPRERERLFRLIDSSKRNGVIFISGDVHFGEITRFDCGAHYPLYDVTSSGLTQSVENSLPAVFQPIMRLLAVLTPTTMRVFNPNCQYKSCTTGQPNFGAIEIDWNAVPPRMKLELRDVEGHSVHSVEFPISELQPSGAHAIKKQAHGYRRHCTLETELPWLTRYRLALLFFGIIAVQNMTRGKSPLPEVALFQSQVQLQHLGLAGWGLGSRRVRLSKEEARLLFGPEHFVGDVTSVPLMDEPVSGLRLGWGARLGGSDGRVSGACYRRFIVGGPRPRRKTTLACGHGGDD</sequence>
<dbReference type="InterPro" id="IPR038607">
    <property type="entry name" value="PhoD-like_sf"/>
</dbReference>
<dbReference type="Gene3D" id="3.60.21.70">
    <property type="entry name" value="PhoD-like phosphatase"/>
    <property type="match status" value="1"/>
</dbReference>
<keyword evidence="1" id="KW-0732">Signal</keyword>
<dbReference type="Pfam" id="PF09423">
    <property type="entry name" value="PhoD"/>
    <property type="match status" value="1"/>
</dbReference>
<dbReference type="AlphaFoldDB" id="A0A835DZR6"/>